<gene>
    <name evidence="1" type="ORF">ENE74_07495</name>
</gene>
<accession>A0A437J9K9</accession>
<sequence length="330" mass="35252">MAEWLYEEGIGECRAALIEKGVIVEAQIEREGSAVLAGACAPGKLVRTVIPKKRGIVRLDSGEEVLIEPIPPKVAEGSQLLVDILRAAIPEEGRLKLAKGRIAAPGSKAAPGPSLLQRLRATGLPVIPCPAHEEDRLEAHGWSELLDEAARGEVGREDAALRIFPTPAMVLIDVDGSLPPAQLGPKGAKLAALAIRRMGLCGSIGIDLPTMNNKDERMIAAAQIDKYLPLPFERTAVNGFGFVQIIRRRERASLMEVLRADPVRTAAMALLRQAERHGTGGAVTIVAGPAIADLLYRMPDWTQRLAARRGGAVEVRADPALTLAAGYLEP</sequence>
<comment type="caution">
    <text evidence="1">The sequence shown here is derived from an EMBL/GenBank/DDBJ whole genome shotgun (WGS) entry which is preliminary data.</text>
</comment>
<dbReference type="OrthoDB" id="7403919at2"/>
<keyword evidence="2" id="KW-1185">Reference proteome</keyword>
<dbReference type="EMBL" id="RZUL01000002">
    <property type="protein sequence ID" value="RVT42070.1"/>
    <property type="molecule type" value="Genomic_DNA"/>
</dbReference>
<evidence type="ECO:0000313" key="2">
    <source>
        <dbReference type="Proteomes" id="UP000282977"/>
    </source>
</evidence>
<dbReference type="RefSeq" id="WP_127690254.1">
    <property type="nucleotide sequence ID" value="NZ_RZUL01000002.1"/>
</dbReference>
<proteinExistence type="predicted"/>
<evidence type="ECO:0000313" key="1">
    <source>
        <dbReference type="EMBL" id="RVT42070.1"/>
    </source>
</evidence>
<dbReference type="Proteomes" id="UP000282977">
    <property type="component" value="Unassembled WGS sequence"/>
</dbReference>
<dbReference type="AlphaFoldDB" id="A0A437J9K9"/>
<protein>
    <submittedName>
        <fullName evidence="1">Ribonuclease</fullName>
    </submittedName>
</protein>
<organism evidence="1 2">
    <name type="scientific">Sphingobium algorifonticola</name>
    <dbReference type="NCBI Taxonomy" id="2008318"/>
    <lineage>
        <taxon>Bacteria</taxon>
        <taxon>Pseudomonadati</taxon>
        <taxon>Pseudomonadota</taxon>
        <taxon>Alphaproteobacteria</taxon>
        <taxon>Sphingomonadales</taxon>
        <taxon>Sphingomonadaceae</taxon>
        <taxon>Sphingobium</taxon>
    </lineage>
</organism>
<reference evidence="1 2" key="1">
    <citation type="submission" date="2019-01" db="EMBL/GenBank/DDBJ databases">
        <authorList>
            <person name="Chen W.-M."/>
        </authorList>
    </citation>
    <scope>NUCLEOTIDE SEQUENCE [LARGE SCALE GENOMIC DNA]</scope>
    <source>
        <strain evidence="1 2">TLA-22</strain>
    </source>
</reference>
<name>A0A437J9K9_9SPHN</name>